<dbReference type="AlphaFoldDB" id="A8H115"/>
<feature type="signal peptide" evidence="1">
    <location>
        <begin position="1"/>
        <end position="20"/>
    </location>
</feature>
<name>A8H115_SHEPA</name>
<dbReference type="HOGENOM" id="CLU_586467_0_0_6"/>
<dbReference type="SUPFAM" id="SSF49373">
    <property type="entry name" value="Invasin/intimin cell-adhesion fragments"/>
    <property type="match status" value="1"/>
</dbReference>
<dbReference type="EMBL" id="CP000851">
    <property type="protein sequence ID" value="ABV86252.1"/>
    <property type="molecule type" value="Genomic_DNA"/>
</dbReference>
<proteinExistence type="predicted"/>
<evidence type="ECO:0000313" key="4">
    <source>
        <dbReference type="Proteomes" id="UP000002608"/>
    </source>
</evidence>
<evidence type="ECO:0000256" key="1">
    <source>
        <dbReference type="SAM" id="SignalP"/>
    </source>
</evidence>
<organism evidence="3 4">
    <name type="scientific">Shewanella pealeana (strain ATCC 700345 / ANG-SQ1)</name>
    <dbReference type="NCBI Taxonomy" id="398579"/>
    <lineage>
        <taxon>Bacteria</taxon>
        <taxon>Pseudomonadati</taxon>
        <taxon>Pseudomonadota</taxon>
        <taxon>Gammaproteobacteria</taxon>
        <taxon>Alteromonadales</taxon>
        <taxon>Shewanellaceae</taxon>
        <taxon>Shewanella</taxon>
    </lineage>
</organism>
<sequence>MLIFKQLQRLLMLFTLLVIAGCGGDDDGFPTGACGGPDNPCPAYAMALDITPELNTLALNTSDNYSAIVTYSDGTSKDVTQAVTWSTAEQQIATVSQGGIASALGGGQTQVMATFASELQGGEPLTDIATLIVTDAPLTHLSVRPGQAEILVGLTQAYSALASFSDGHQQDVTNDVKWGVMHSAIAGISNEVNSKGVATGLNQGVTQVSASFKQQSALASLVVLDAQPAALIIFPLDQALPRGTSLQYQAYLQLDDGNSIDVTAQSTWQTATPEIASIDSKAFLTGNELGITNVNATLNYADVSLNDSTSVNVIAAQLEDLVVTPTEGVYPKGTMGTYQASAYFSDGQVIDVTRNATWSTSNQAVIIITQTGASAGNALAAEVGEARVTASYDSLTASADAKVTDAVVIELNISPMIKLFQRVSSNPIKPSQASLIIQVKMSPLKLVGQAQSLILPLLMSRELLIR</sequence>
<dbReference type="KEGG" id="spl:Spea_0925"/>
<dbReference type="STRING" id="398579.Spea_0925"/>
<dbReference type="eggNOG" id="COG5492">
    <property type="taxonomic scope" value="Bacteria"/>
</dbReference>
<dbReference type="RefSeq" id="WP_012154186.1">
    <property type="nucleotide sequence ID" value="NC_009901.1"/>
</dbReference>
<protein>
    <submittedName>
        <fullName evidence="3">Ig domain protein group 2 domain protein</fullName>
    </submittedName>
</protein>
<reference evidence="3 4" key="1">
    <citation type="submission" date="2007-10" db="EMBL/GenBank/DDBJ databases">
        <title>Complete sequence of Shewanella pealeana ATCC 700345.</title>
        <authorList>
            <consortium name="US DOE Joint Genome Institute"/>
            <person name="Copeland A."/>
            <person name="Lucas S."/>
            <person name="Lapidus A."/>
            <person name="Barry K."/>
            <person name="Glavina del Rio T."/>
            <person name="Dalin E."/>
            <person name="Tice H."/>
            <person name="Pitluck S."/>
            <person name="Chertkov O."/>
            <person name="Brettin T."/>
            <person name="Bruce D."/>
            <person name="Detter J.C."/>
            <person name="Han C."/>
            <person name="Schmutz J."/>
            <person name="Larimer F."/>
            <person name="Land M."/>
            <person name="Hauser L."/>
            <person name="Kyrpides N."/>
            <person name="Kim E."/>
            <person name="Zhao J.-S.Z."/>
            <person name="Manno D."/>
            <person name="Hawari J."/>
            <person name="Richardson P."/>
        </authorList>
    </citation>
    <scope>NUCLEOTIDE SEQUENCE [LARGE SCALE GENOMIC DNA]</scope>
    <source>
        <strain evidence="4">ATCC 700345 / ANG-SQ1</strain>
    </source>
</reference>
<evidence type="ECO:0000313" key="3">
    <source>
        <dbReference type="EMBL" id="ABV86252.1"/>
    </source>
</evidence>
<keyword evidence="4" id="KW-1185">Reference proteome</keyword>
<feature type="domain" description="BIG2" evidence="2">
    <location>
        <begin position="44"/>
        <end position="125"/>
    </location>
</feature>
<feature type="domain" description="BIG2" evidence="2">
    <location>
        <begin position="227"/>
        <end position="315"/>
    </location>
</feature>
<dbReference type="Proteomes" id="UP000002608">
    <property type="component" value="Chromosome"/>
</dbReference>
<dbReference type="PROSITE" id="PS51257">
    <property type="entry name" value="PROKAR_LIPOPROTEIN"/>
    <property type="match status" value="1"/>
</dbReference>
<dbReference type="InterPro" id="IPR003343">
    <property type="entry name" value="Big_2"/>
</dbReference>
<feature type="chain" id="PRO_5002723228" evidence="1">
    <location>
        <begin position="21"/>
        <end position="466"/>
    </location>
</feature>
<dbReference type="Gene3D" id="2.60.40.1080">
    <property type="match status" value="4"/>
</dbReference>
<feature type="domain" description="BIG2" evidence="2">
    <location>
        <begin position="137"/>
        <end position="222"/>
    </location>
</feature>
<dbReference type="SMART" id="SM00635">
    <property type="entry name" value="BID_2"/>
    <property type="match status" value="4"/>
</dbReference>
<feature type="domain" description="BIG2" evidence="2">
    <location>
        <begin position="317"/>
        <end position="402"/>
    </location>
</feature>
<evidence type="ECO:0000259" key="2">
    <source>
        <dbReference type="SMART" id="SM00635"/>
    </source>
</evidence>
<keyword evidence="1" id="KW-0732">Signal</keyword>
<gene>
    <name evidence="3" type="ordered locus">Spea_0925</name>
</gene>
<dbReference type="InterPro" id="IPR008964">
    <property type="entry name" value="Invasin/intimin_cell_adhesion"/>
</dbReference>
<accession>A8H115</accession>
<dbReference type="OrthoDB" id="6192638at2"/>